<reference evidence="1" key="1">
    <citation type="submission" date="2024-09" db="EMBL/GenBank/DDBJ databases">
        <title>Draft Genome Sequences of Neofusicoccum parvum.</title>
        <authorList>
            <person name="Ashida A."/>
            <person name="Camagna M."/>
            <person name="Tanaka A."/>
            <person name="Takemoto D."/>
        </authorList>
    </citation>
    <scope>NUCLEOTIDE SEQUENCE</scope>
    <source>
        <strain evidence="1">PPO83</strain>
    </source>
</reference>
<keyword evidence="2" id="KW-1185">Reference proteome</keyword>
<gene>
    <name evidence="1" type="primary">g5834</name>
    <name evidence="1" type="ORF">NpPPO83_00005834</name>
</gene>
<dbReference type="EMBL" id="BSXG01000006">
    <property type="protein sequence ID" value="GME23346.1"/>
    <property type="molecule type" value="Genomic_DNA"/>
</dbReference>
<proteinExistence type="predicted"/>
<sequence length="559" mass="60986">MSVPVGGYALGRKPFVDQEKRRLRTAHPDWTKQQLSRTALDAWWSLTNNQRRQHNSRAAGATNPAIRPKPAAKWTAWKVYCSEERLEDYRTALDGKPGLARRGLPHQKLLQRVANQFKRLPAADRAVFDSAATALNEYHGHLPQTPGPSQEELASWLDRLVHMDPAIPIIHPTQDDIARQKRLLPPLAGASWRFKRLLFLGNARVSLYLAVDAAGLIVDRAVVKDSVDPTFPLRAHEHELHAEVWAAAQQQLQGTAILPLHGAHDKGTHAAAGVVNTELAFPYCAHGDLRQLTAAHADAGRPIPEPLLWAIFHDLARACRLLATPTTTDNSSSSSTTTTPSDVLVHTDIKPLNVFLRPHNPHTPLPAGTTWRRALPSAVLADFGSAKRTSATDPHNRAGRFAGGGTPCFVAPELWSADGRATHLRHAVGGAANVYQAGLVMWCLATLAWEPQDVASGKEGGELGPREVVEVAVRRRRADWFPRREWPGWALGAACSARLAGLVEACLDVLPDQRIGVEELCAEVESAVVDLEAEMAGVVVPRAVLPGDAWPVGSRFDAR</sequence>
<accession>A0ACB5RS67</accession>
<dbReference type="Proteomes" id="UP001165186">
    <property type="component" value="Unassembled WGS sequence"/>
</dbReference>
<comment type="caution">
    <text evidence="1">The sequence shown here is derived from an EMBL/GenBank/DDBJ whole genome shotgun (WGS) entry which is preliminary data.</text>
</comment>
<organism evidence="1 2">
    <name type="scientific">Neofusicoccum parvum</name>
    <dbReference type="NCBI Taxonomy" id="310453"/>
    <lineage>
        <taxon>Eukaryota</taxon>
        <taxon>Fungi</taxon>
        <taxon>Dikarya</taxon>
        <taxon>Ascomycota</taxon>
        <taxon>Pezizomycotina</taxon>
        <taxon>Dothideomycetes</taxon>
        <taxon>Dothideomycetes incertae sedis</taxon>
        <taxon>Botryosphaeriales</taxon>
        <taxon>Botryosphaeriaceae</taxon>
        <taxon>Neofusicoccum</taxon>
    </lineage>
</organism>
<name>A0ACB5RS67_9PEZI</name>
<protein>
    <submittedName>
        <fullName evidence="1">Uncharacterized protein</fullName>
    </submittedName>
</protein>
<evidence type="ECO:0000313" key="2">
    <source>
        <dbReference type="Proteomes" id="UP001165186"/>
    </source>
</evidence>
<evidence type="ECO:0000313" key="1">
    <source>
        <dbReference type="EMBL" id="GME23346.1"/>
    </source>
</evidence>